<accession>A0A7W5AY08</accession>
<feature type="transmembrane region" description="Helical" evidence="1">
    <location>
        <begin position="317"/>
        <end position="336"/>
    </location>
</feature>
<feature type="transmembrane region" description="Helical" evidence="1">
    <location>
        <begin position="151"/>
        <end position="168"/>
    </location>
</feature>
<dbReference type="PANTHER" id="PTHR30590">
    <property type="entry name" value="INNER MEMBRANE PROTEIN"/>
    <property type="match status" value="1"/>
</dbReference>
<feature type="domain" description="DUF418" evidence="2">
    <location>
        <begin position="222"/>
        <end position="384"/>
    </location>
</feature>
<reference evidence="3 4" key="1">
    <citation type="submission" date="2020-08" db="EMBL/GenBank/DDBJ databases">
        <title>Genomic Encyclopedia of Type Strains, Phase III (KMG-III): the genomes of soil and plant-associated and newly described type strains.</title>
        <authorList>
            <person name="Whitman W."/>
        </authorList>
    </citation>
    <scope>NUCLEOTIDE SEQUENCE [LARGE SCALE GENOMIC DNA]</scope>
    <source>
        <strain evidence="3 4">CECT 5862</strain>
    </source>
</reference>
<feature type="transmembrane region" description="Helical" evidence="1">
    <location>
        <begin position="275"/>
        <end position="297"/>
    </location>
</feature>
<evidence type="ECO:0000313" key="4">
    <source>
        <dbReference type="Proteomes" id="UP000570361"/>
    </source>
</evidence>
<keyword evidence="4" id="KW-1185">Reference proteome</keyword>
<evidence type="ECO:0000259" key="2">
    <source>
        <dbReference type="Pfam" id="PF04235"/>
    </source>
</evidence>
<feature type="transmembrane region" description="Helical" evidence="1">
    <location>
        <begin position="202"/>
        <end position="223"/>
    </location>
</feature>
<gene>
    <name evidence="3" type="ORF">FHS18_002921</name>
</gene>
<feature type="transmembrane region" description="Helical" evidence="1">
    <location>
        <begin position="342"/>
        <end position="365"/>
    </location>
</feature>
<proteinExistence type="predicted"/>
<dbReference type="Proteomes" id="UP000570361">
    <property type="component" value="Unassembled WGS sequence"/>
</dbReference>
<dbReference type="InterPro" id="IPR007349">
    <property type="entry name" value="DUF418"/>
</dbReference>
<evidence type="ECO:0000256" key="1">
    <source>
        <dbReference type="SAM" id="Phobius"/>
    </source>
</evidence>
<evidence type="ECO:0000313" key="3">
    <source>
        <dbReference type="EMBL" id="MBB3110854.1"/>
    </source>
</evidence>
<organism evidence="3 4">
    <name type="scientific">Paenibacillus phyllosphaerae</name>
    <dbReference type="NCBI Taxonomy" id="274593"/>
    <lineage>
        <taxon>Bacteria</taxon>
        <taxon>Bacillati</taxon>
        <taxon>Bacillota</taxon>
        <taxon>Bacilli</taxon>
        <taxon>Bacillales</taxon>
        <taxon>Paenibacillaceae</taxon>
        <taxon>Paenibacillus</taxon>
    </lineage>
</organism>
<name>A0A7W5AY08_9BACL</name>
<comment type="caution">
    <text evidence="3">The sequence shown here is derived from an EMBL/GenBank/DDBJ whole genome shotgun (WGS) entry which is preliminary data.</text>
</comment>
<feature type="transmembrane region" description="Helical" evidence="1">
    <location>
        <begin position="244"/>
        <end position="263"/>
    </location>
</feature>
<keyword evidence="1" id="KW-0472">Membrane</keyword>
<feature type="transmembrane region" description="Helical" evidence="1">
    <location>
        <begin position="110"/>
        <end position="139"/>
    </location>
</feature>
<protein>
    <submittedName>
        <fullName evidence="3">Putative membrane protein YeiB</fullName>
    </submittedName>
</protein>
<feature type="transmembrane region" description="Helical" evidence="1">
    <location>
        <begin position="21"/>
        <end position="38"/>
    </location>
</feature>
<dbReference type="AlphaFoldDB" id="A0A7W5AY08"/>
<dbReference type="PANTHER" id="PTHR30590:SF2">
    <property type="entry name" value="INNER MEMBRANE PROTEIN"/>
    <property type="match status" value="1"/>
</dbReference>
<feature type="transmembrane region" description="Helical" evidence="1">
    <location>
        <begin position="72"/>
        <end position="90"/>
    </location>
</feature>
<dbReference type="EMBL" id="JACHXK010000005">
    <property type="protein sequence ID" value="MBB3110854.1"/>
    <property type="molecule type" value="Genomic_DNA"/>
</dbReference>
<keyword evidence="1" id="KW-0812">Transmembrane</keyword>
<feature type="transmembrane region" description="Helical" evidence="1">
    <location>
        <begin position="44"/>
        <end position="65"/>
    </location>
</feature>
<dbReference type="Pfam" id="PF04235">
    <property type="entry name" value="DUF418"/>
    <property type="match status" value="1"/>
</dbReference>
<sequence>MSSALPSAIVKRAASLDLARGAMLLLIVLAHAPLYLYASDPGIMQRTASVSLFDHIVNGFGFFFIDARARAMFAVLFGYGLVLAFDRLIAKGTSPKLALKSIRRRSWVLILFGIVLAVVIGGQDILMAYGVAGLIVSPLLTREHRAWKRTFLLITLLYILIVPVFWGFNMQEMGSYGFPPEVAAGDTYLHSMLGQLVTFPTIPLLIHAMFPVLPSVLLGIWMARQRLLTEPQRHSKTLASIIRIGLPVSLIGALPVTLLGTVWHPDWFTAGLAQGLHILTGVAGGLAYAAVFGLIGAKLEQPGLAARSVMALGKCSLTFYVWNEAVLVLLFSPVAFDLGGLVSNGVAALIAGAVWVLAVAAAASLEKWNKNGPLEVLLRRLVRGRQ</sequence>
<dbReference type="RefSeq" id="WP_183600729.1">
    <property type="nucleotide sequence ID" value="NZ_JACHXK010000005.1"/>
</dbReference>
<keyword evidence="1" id="KW-1133">Transmembrane helix</keyword>
<dbReference type="InterPro" id="IPR052529">
    <property type="entry name" value="Bact_Transport_Assoc"/>
</dbReference>